<keyword evidence="9 13" id="KW-1133">Transmembrane helix</keyword>
<evidence type="ECO:0000256" key="8">
    <source>
        <dbReference type="ARBA" id="ARBA00022958"/>
    </source>
</evidence>
<evidence type="ECO:0008006" key="16">
    <source>
        <dbReference type="Google" id="ProtNLM"/>
    </source>
</evidence>
<feature type="transmembrane region" description="Helical" evidence="13">
    <location>
        <begin position="275"/>
        <end position="295"/>
    </location>
</feature>
<dbReference type="InterPro" id="IPR004772">
    <property type="entry name" value="TrkH"/>
</dbReference>
<proteinExistence type="inferred from homology"/>
<feature type="binding site" evidence="12">
    <location>
        <position position="432"/>
    </location>
    <ligand>
        <name>K(+)</name>
        <dbReference type="ChEBI" id="CHEBI:29103"/>
    </ligand>
</feature>
<protein>
    <recommendedName>
        <fullName evidence="16">Cation transporter</fullName>
    </recommendedName>
</protein>
<name>E0RT99_WINT6</name>
<dbReference type="PANTHER" id="PTHR32024">
    <property type="entry name" value="TRK SYSTEM POTASSIUM UPTAKE PROTEIN TRKG-RELATED"/>
    <property type="match status" value="1"/>
</dbReference>
<gene>
    <name evidence="14" type="ordered locus">STHERM_c14550</name>
</gene>
<reference evidence="14 15" key="2">
    <citation type="journal article" date="2010" name="J. Bacteriol.">
        <title>Genome sequence of the polysaccharide-degrading, thermophilic anaerobe Spirochaeta thermophila DSM 6192.</title>
        <authorList>
            <person name="Angelov A."/>
            <person name="Liebl S."/>
            <person name="Ballschmiter M."/>
            <person name="Bomeke M."/>
            <person name="Lehmann R."/>
            <person name="Liesegang H."/>
            <person name="Daniel R."/>
            <person name="Liebl W."/>
        </authorList>
    </citation>
    <scope>NUCLEOTIDE SEQUENCE [LARGE SCALE GENOMIC DNA]</scope>
    <source>
        <strain evidence="15">ATCC 49972 / DSM 6192 / RI 19.B1</strain>
    </source>
</reference>
<evidence type="ECO:0000256" key="7">
    <source>
        <dbReference type="ARBA" id="ARBA00022692"/>
    </source>
</evidence>
<accession>E0RT99</accession>
<evidence type="ECO:0000256" key="1">
    <source>
        <dbReference type="ARBA" id="ARBA00004429"/>
    </source>
</evidence>
<dbReference type="RefSeq" id="WP_013314235.1">
    <property type="nucleotide sequence ID" value="NC_014484.1"/>
</dbReference>
<dbReference type="EMBL" id="CP001698">
    <property type="protein sequence ID" value="ADN02395.1"/>
    <property type="molecule type" value="Genomic_DNA"/>
</dbReference>
<evidence type="ECO:0000256" key="6">
    <source>
        <dbReference type="ARBA" id="ARBA00022538"/>
    </source>
</evidence>
<reference key="1">
    <citation type="submission" date="2009-08" db="EMBL/GenBank/DDBJ databases">
        <title>The genome sequence of Spirochaeta thermophila DSM6192.</title>
        <authorList>
            <person name="Angelov A."/>
            <person name="Mientus M."/>
            <person name="Wittenberg S."/>
            <person name="Lehmann R."/>
            <person name="Liesegang H."/>
            <person name="Daniel R."/>
            <person name="Liebl W."/>
        </authorList>
    </citation>
    <scope>NUCLEOTIDE SEQUENCE</scope>
    <source>
        <strain>DSM 6192</strain>
    </source>
</reference>
<evidence type="ECO:0000256" key="13">
    <source>
        <dbReference type="SAM" id="Phobius"/>
    </source>
</evidence>
<dbReference type="Pfam" id="PF02386">
    <property type="entry name" value="TrkH"/>
    <property type="match status" value="1"/>
</dbReference>
<feature type="transmembrane region" description="Helical" evidence="13">
    <location>
        <begin position="7"/>
        <end position="31"/>
    </location>
</feature>
<feature type="transmembrane region" description="Helical" evidence="13">
    <location>
        <begin position="452"/>
        <end position="475"/>
    </location>
</feature>
<keyword evidence="12" id="KW-0479">Metal-binding</keyword>
<comment type="similarity">
    <text evidence="2">Belongs to the TrkH potassium transport family.</text>
</comment>
<evidence type="ECO:0000256" key="12">
    <source>
        <dbReference type="PIRSR" id="PIRSR006247-1"/>
    </source>
</evidence>
<sequence length="481" mass="52186">MIHLKGIARLLGFLLFLLAGFLLIPLGIALFEGPRTWQAFLFTMIIMAVSGLVLLLVSTGERFIKLQVRHAFLFVTLSWISAAGFGALPFTLSGSIPSYTDAFFETMSGFTTTGASILTEIEGLPRSILFWRSLTHWLGGMGIVVLTVALLPLLGVAGAQLFKAESPGPTLEKVTPTIAQTAKVLWKIYVGFTAAETVLLMLGGMDLFDALTHTFGTLATGGFSPRNQSVGAYRSAYVDVVITVFMLMAGFNFGLYHRVWSGKGRDILRNTEARAYAGIFAVSTLAVAFAVRPLYGSLLNALRYAGFQVASLLTTTGFATTDFDAWPAFAKGVLFFLMFVGGCSGSTGGGIKVIRLVTLAKQAVVELKYLLFPYGVFRPRVNGEPVRKDFLMSISGFFFLYIAILLAVTLVVTSGGYDLTTSFSSALVTLGNIGPGFAKIGPTQNYAFLPAYIKWVLSVAMLLGRLELYTVLVVFHPRFWR</sequence>
<feature type="binding site" evidence="12">
    <location>
        <position position="315"/>
    </location>
    <ligand>
        <name>K(+)</name>
        <dbReference type="ChEBI" id="CHEBI:29103"/>
    </ligand>
</feature>
<keyword evidence="4" id="KW-1003">Cell membrane</keyword>
<feature type="transmembrane region" description="Helical" evidence="13">
    <location>
        <begin position="333"/>
        <end position="354"/>
    </location>
</feature>
<feature type="binding site" evidence="12">
    <location>
        <position position="112"/>
    </location>
    <ligand>
        <name>K(+)</name>
        <dbReference type="ChEBI" id="CHEBI:29103"/>
    </ligand>
</feature>
<feature type="binding site" evidence="12">
    <location>
        <position position="113"/>
    </location>
    <ligand>
        <name>K(+)</name>
        <dbReference type="ChEBI" id="CHEBI:29103"/>
    </ligand>
</feature>
<feature type="binding site" evidence="12">
    <location>
        <position position="316"/>
    </location>
    <ligand>
        <name>K(+)</name>
        <dbReference type="ChEBI" id="CHEBI:29103"/>
    </ligand>
</feature>
<dbReference type="KEGG" id="sta:STHERM_c14550"/>
<dbReference type="PANTHER" id="PTHR32024:SF2">
    <property type="entry name" value="TRK SYSTEM POTASSIUM UPTAKE PROTEIN TRKG-RELATED"/>
    <property type="match status" value="1"/>
</dbReference>
<keyword evidence="10" id="KW-0406">Ion transport</keyword>
<keyword evidence="3" id="KW-0813">Transport</keyword>
<dbReference type="Proteomes" id="UP000001296">
    <property type="component" value="Chromosome"/>
</dbReference>
<feature type="transmembrane region" description="Helical" evidence="13">
    <location>
        <begin position="236"/>
        <end position="255"/>
    </location>
</feature>
<dbReference type="GO" id="GO:0005886">
    <property type="term" value="C:plasma membrane"/>
    <property type="evidence" value="ECO:0007669"/>
    <property type="project" value="UniProtKB-SubCell"/>
</dbReference>
<keyword evidence="5" id="KW-0997">Cell inner membrane</keyword>
<dbReference type="PIRSF" id="PIRSF006247">
    <property type="entry name" value="TrkH"/>
    <property type="match status" value="1"/>
</dbReference>
<keyword evidence="7 13" id="KW-0812">Transmembrane</keyword>
<dbReference type="GO" id="GO:0015379">
    <property type="term" value="F:potassium:chloride symporter activity"/>
    <property type="evidence" value="ECO:0007669"/>
    <property type="project" value="InterPro"/>
</dbReference>
<organism evidence="14 15">
    <name type="scientific">Winmispira thermophila (strain ATCC 49972 / DSM 6192 / RI 19.B1)</name>
    <name type="common">Spirochaeta thermophila</name>
    <dbReference type="NCBI Taxonomy" id="665571"/>
    <lineage>
        <taxon>Bacteria</taxon>
        <taxon>Pseudomonadati</taxon>
        <taxon>Spirochaetota</taxon>
        <taxon>Spirochaetia</taxon>
        <taxon>Winmispirales</taxon>
        <taxon>Winmispiraceae</taxon>
        <taxon>Winmispira</taxon>
    </lineage>
</organism>
<keyword evidence="6" id="KW-0633">Potassium transport</keyword>
<evidence type="ECO:0000256" key="4">
    <source>
        <dbReference type="ARBA" id="ARBA00022475"/>
    </source>
</evidence>
<dbReference type="AlphaFoldDB" id="E0RT99"/>
<feature type="binding site" evidence="12">
    <location>
        <position position="221"/>
    </location>
    <ligand>
        <name>K(+)</name>
        <dbReference type="ChEBI" id="CHEBI:29103"/>
    </ligand>
</feature>
<dbReference type="GO" id="GO:0046872">
    <property type="term" value="F:metal ion binding"/>
    <property type="evidence" value="ECO:0007669"/>
    <property type="project" value="UniProtKB-KW"/>
</dbReference>
<comment type="subcellular location">
    <subcellularLocation>
        <location evidence="1">Cell inner membrane</location>
        <topology evidence="1">Multi-pass membrane protein</topology>
    </subcellularLocation>
</comment>
<dbReference type="HOGENOM" id="CLU_030708_0_2_12"/>
<keyword evidence="11 13" id="KW-0472">Membrane</keyword>
<evidence type="ECO:0000256" key="9">
    <source>
        <dbReference type="ARBA" id="ARBA00022989"/>
    </source>
</evidence>
<dbReference type="PaxDb" id="665571-STHERM_c14550"/>
<evidence type="ECO:0000313" key="14">
    <source>
        <dbReference type="EMBL" id="ADN02395.1"/>
    </source>
</evidence>
<feature type="transmembrane region" description="Helical" evidence="13">
    <location>
        <begin position="71"/>
        <end position="92"/>
    </location>
</feature>
<feature type="transmembrane region" description="Helical" evidence="13">
    <location>
        <begin position="37"/>
        <end position="59"/>
    </location>
</feature>
<feature type="transmembrane region" description="Helical" evidence="13">
    <location>
        <begin position="390"/>
        <end position="412"/>
    </location>
</feature>
<evidence type="ECO:0000256" key="5">
    <source>
        <dbReference type="ARBA" id="ARBA00022519"/>
    </source>
</evidence>
<evidence type="ECO:0000256" key="10">
    <source>
        <dbReference type="ARBA" id="ARBA00023065"/>
    </source>
</evidence>
<evidence type="ECO:0000256" key="2">
    <source>
        <dbReference type="ARBA" id="ARBA00009137"/>
    </source>
</evidence>
<keyword evidence="8 12" id="KW-0630">Potassium</keyword>
<evidence type="ECO:0000256" key="11">
    <source>
        <dbReference type="ARBA" id="ARBA00023136"/>
    </source>
</evidence>
<dbReference type="eggNOG" id="COG0168">
    <property type="taxonomic scope" value="Bacteria"/>
</dbReference>
<feature type="transmembrane region" description="Helical" evidence="13">
    <location>
        <begin position="134"/>
        <end position="157"/>
    </location>
</feature>
<dbReference type="InterPro" id="IPR003445">
    <property type="entry name" value="Cat_transpt"/>
</dbReference>
<evidence type="ECO:0000313" key="15">
    <source>
        <dbReference type="Proteomes" id="UP000001296"/>
    </source>
</evidence>
<evidence type="ECO:0000256" key="3">
    <source>
        <dbReference type="ARBA" id="ARBA00022448"/>
    </source>
</evidence>